<comment type="catalytic activity">
    <reaction evidence="8 10 12">
        <text>D-glyceraldehyde 3-phosphate + phosphate + NADP(+) = (2R)-3-phospho-glyceroyl phosphate + NADPH + H(+)</text>
        <dbReference type="Rhea" id="RHEA:10296"/>
        <dbReference type="ChEBI" id="CHEBI:15378"/>
        <dbReference type="ChEBI" id="CHEBI:43474"/>
        <dbReference type="ChEBI" id="CHEBI:57604"/>
        <dbReference type="ChEBI" id="CHEBI:57783"/>
        <dbReference type="ChEBI" id="CHEBI:58349"/>
        <dbReference type="ChEBI" id="CHEBI:59776"/>
        <dbReference type="EC" id="1.2.1.59"/>
    </reaction>
</comment>
<feature type="binding site" evidence="10">
    <location>
        <position position="167"/>
    </location>
    <ligand>
        <name>NAD(+)</name>
        <dbReference type="ChEBI" id="CHEBI:57540"/>
    </ligand>
</feature>
<evidence type="ECO:0000256" key="1">
    <source>
        <dbReference type="ARBA" id="ARBA00004869"/>
    </source>
</evidence>
<evidence type="ECO:0000256" key="9">
    <source>
        <dbReference type="ARBA" id="ARBA00048853"/>
    </source>
</evidence>
<dbReference type="EC" id="1.2.1.59" evidence="10 12"/>
<evidence type="ECO:0000256" key="6">
    <source>
        <dbReference type="ARBA" id="ARBA00023027"/>
    </source>
</evidence>
<feature type="binding site" evidence="10">
    <location>
        <begin position="11"/>
        <end position="12"/>
    </location>
    <ligand>
        <name>NAD(+)</name>
        <dbReference type="ChEBI" id="CHEBI:57540"/>
    </ligand>
</feature>
<gene>
    <name evidence="10" type="primary">gap</name>
    <name evidence="14" type="ORF">OXIME_001397</name>
</gene>
<evidence type="ECO:0000256" key="5">
    <source>
        <dbReference type="ARBA" id="ARBA00023002"/>
    </source>
</evidence>
<reference evidence="14 15" key="1">
    <citation type="submission" date="2023-09" db="EMBL/GenBank/DDBJ databases">
        <authorList>
            <person name="Golyshina O.V."/>
            <person name="Lunev E.A."/>
            <person name="Bargiela R."/>
            <person name="Gaines M.C."/>
            <person name="Daum B."/>
            <person name="Bale N.J."/>
            <person name="Koenen M."/>
            <person name="Sinninghe Damst J.S."/>
            <person name="Yakimov M."/>
            <person name="Golyshin P.N."/>
        </authorList>
    </citation>
    <scope>NUCLEOTIDE SEQUENCE [LARGE SCALE GENOMIC DNA]</scope>
    <source>
        <strain evidence="14 15">M1</strain>
    </source>
</reference>
<dbReference type="CDD" id="cd02278">
    <property type="entry name" value="GAPDH_II_N"/>
    <property type="match status" value="1"/>
</dbReference>
<keyword evidence="6 10" id="KW-0520">NAD</keyword>
<dbReference type="Pfam" id="PF02800">
    <property type="entry name" value="Gp_dh_C"/>
    <property type="match status" value="1"/>
</dbReference>
<dbReference type="CDD" id="cd18127">
    <property type="entry name" value="GAPDH_II_C"/>
    <property type="match status" value="1"/>
</dbReference>
<feature type="binding site" evidence="10">
    <location>
        <begin position="192"/>
        <end position="193"/>
    </location>
    <ligand>
        <name>D-glyceraldehyde 3-phosphate</name>
        <dbReference type="ChEBI" id="CHEBI:59776"/>
    </ligand>
</feature>
<feature type="binding site" evidence="10">
    <location>
        <position position="299"/>
    </location>
    <ligand>
        <name>NAD(+)</name>
        <dbReference type="ChEBI" id="CHEBI:57540"/>
    </ligand>
</feature>
<dbReference type="HAMAP" id="MF_00559">
    <property type="entry name" value="G3P_dehdrog_arch"/>
    <property type="match status" value="1"/>
</dbReference>
<protein>
    <recommendedName>
        <fullName evidence="10 12">Glyceraldehyde-3-phosphate dehydrogenase</fullName>
        <shortName evidence="10">GAPDH</shortName>
        <ecNumber evidence="10 12">1.2.1.59</ecNumber>
    </recommendedName>
    <alternativeName>
        <fullName evidence="10">NAD(P)-dependent glyceraldehyde-3-phosphate dehydrogenase</fullName>
    </alternativeName>
</protein>
<dbReference type="NCBIfam" id="TIGR01546">
    <property type="entry name" value="GAPDH-II_archae"/>
    <property type="match status" value="1"/>
</dbReference>
<evidence type="ECO:0000313" key="15">
    <source>
        <dbReference type="Proteomes" id="UP001451606"/>
    </source>
</evidence>
<comment type="subunit">
    <text evidence="3 10 12">Homotetramer.</text>
</comment>
<dbReference type="PIRSF" id="PIRSF000149">
    <property type="entry name" value="GAP_DH"/>
    <property type="match status" value="1"/>
</dbReference>
<dbReference type="NCBIfam" id="NF003251">
    <property type="entry name" value="PRK04207.1"/>
    <property type="match status" value="1"/>
</dbReference>
<dbReference type="GO" id="GO:0006096">
    <property type="term" value="P:glycolytic process"/>
    <property type="evidence" value="ECO:0007669"/>
    <property type="project" value="UniProtKB-UniRule"/>
</dbReference>
<accession>A0AAX4NHY5</accession>
<feature type="binding site" evidence="10">
    <location>
        <position position="109"/>
    </location>
    <ligand>
        <name>NAD(+)</name>
        <dbReference type="ChEBI" id="CHEBI:57540"/>
    </ligand>
</feature>
<dbReference type="EMBL" id="CP133772">
    <property type="protein sequence ID" value="WYY00813.1"/>
    <property type="molecule type" value="Genomic_DNA"/>
</dbReference>
<evidence type="ECO:0000256" key="8">
    <source>
        <dbReference type="ARBA" id="ARBA00048067"/>
    </source>
</evidence>
<evidence type="ECO:0000256" key="11">
    <source>
        <dbReference type="PIRSR" id="PIRSR000149-1"/>
    </source>
</evidence>
<dbReference type="GO" id="GO:0004365">
    <property type="term" value="F:glyceraldehyde-3-phosphate dehydrogenase (NAD+) (phosphorylating) activity"/>
    <property type="evidence" value="ECO:0007669"/>
    <property type="project" value="UniProtKB-UniRule"/>
</dbReference>
<keyword evidence="15" id="KW-1185">Reference proteome</keyword>
<organism evidence="14 15">
    <name type="scientific">Oxyplasma meridianum</name>
    <dbReference type="NCBI Taxonomy" id="3073602"/>
    <lineage>
        <taxon>Archaea</taxon>
        <taxon>Methanobacteriati</taxon>
        <taxon>Thermoplasmatota</taxon>
        <taxon>Thermoplasmata</taxon>
        <taxon>Thermoplasmatales</taxon>
        <taxon>Thermoplasmataceae</taxon>
        <taxon>Oxyplasma</taxon>
    </lineage>
</organism>
<dbReference type="InterPro" id="IPR036291">
    <property type="entry name" value="NAD(P)-bd_dom_sf"/>
</dbReference>
<dbReference type="SMART" id="SM00846">
    <property type="entry name" value="Gp_dh_N"/>
    <property type="match status" value="1"/>
</dbReference>
<dbReference type="GO" id="GO:0051287">
    <property type="term" value="F:NAD binding"/>
    <property type="evidence" value="ECO:0007669"/>
    <property type="project" value="UniProtKB-UniRule"/>
</dbReference>
<name>A0AAX4NHY5_9ARCH</name>
<evidence type="ECO:0000256" key="2">
    <source>
        <dbReference type="ARBA" id="ARBA00007406"/>
    </source>
</evidence>
<evidence type="ECO:0000313" key="14">
    <source>
        <dbReference type="EMBL" id="WYY00813.1"/>
    </source>
</evidence>
<comment type="pathway">
    <text evidence="1 10 12">Carbohydrate degradation; glycolysis; pyruvate from D-glyceraldehyde 3-phosphate: step 1/5.</text>
</comment>
<dbReference type="KEGG" id="omr:OXIME_001397"/>
<feature type="active site" description="Nucleophile" evidence="10 11">
    <location>
        <position position="139"/>
    </location>
</feature>
<dbReference type="InterPro" id="IPR020828">
    <property type="entry name" value="GlycerAld_3-P_DH_NAD(P)-bd"/>
</dbReference>
<dbReference type="GO" id="GO:0050661">
    <property type="term" value="F:NADP binding"/>
    <property type="evidence" value="ECO:0007669"/>
    <property type="project" value="UniProtKB-UniRule"/>
</dbReference>
<comment type="catalytic activity">
    <reaction evidence="9 10 12">
        <text>D-glyceraldehyde 3-phosphate + phosphate + NAD(+) = (2R)-3-phospho-glyceroyl phosphate + NADH + H(+)</text>
        <dbReference type="Rhea" id="RHEA:10300"/>
        <dbReference type="ChEBI" id="CHEBI:15378"/>
        <dbReference type="ChEBI" id="CHEBI:43474"/>
        <dbReference type="ChEBI" id="CHEBI:57540"/>
        <dbReference type="ChEBI" id="CHEBI:57604"/>
        <dbReference type="ChEBI" id="CHEBI:57945"/>
        <dbReference type="ChEBI" id="CHEBI:59776"/>
        <dbReference type="EC" id="1.2.1.59"/>
    </reaction>
</comment>
<dbReference type="Proteomes" id="UP001451606">
    <property type="component" value="Chromosome"/>
</dbReference>
<dbReference type="Gene3D" id="3.40.50.720">
    <property type="entry name" value="NAD(P)-binding Rossmann-like Domain"/>
    <property type="match status" value="1"/>
</dbReference>
<comment type="subcellular location">
    <subcellularLocation>
        <location evidence="10 12">Cytoplasm</location>
    </subcellularLocation>
</comment>
<evidence type="ECO:0000256" key="3">
    <source>
        <dbReference type="ARBA" id="ARBA00011881"/>
    </source>
</evidence>
<dbReference type="Gene3D" id="3.30.360.10">
    <property type="entry name" value="Dihydrodipicolinate Reductase, domain 2"/>
    <property type="match status" value="1"/>
</dbReference>
<dbReference type="GO" id="GO:0005737">
    <property type="term" value="C:cytoplasm"/>
    <property type="evidence" value="ECO:0007669"/>
    <property type="project" value="UniProtKB-SubCell"/>
</dbReference>
<dbReference type="AlphaFoldDB" id="A0AAX4NHY5"/>
<keyword evidence="4 10" id="KW-0521">NADP</keyword>
<dbReference type="RefSeq" id="WP_393971141.1">
    <property type="nucleotide sequence ID" value="NZ_CP133772.1"/>
</dbReference>
<proteinExistence type="inferred from homology"/>
<sequence length="338" mass="37383">MIKVGINGYGTIGKRVAYAVSLQRDMTVAGIVKSSPDFMSRIASRNFRIFVPDKEKVKLFQEAGIKTEGTVDDLMGDSDVVVDATPEGMGRKNKQLYEKFHVKAIFQGGEDHNTAQASFNAYSNYNESWGKDFVRVVSCNTTGLARTLYPLSSEIGIESVNATLVRRGTDPNDHKKGPMNAIEPSLKIPSHHAPDLKTVLSIGEVNTVAMKVPTTLMHVHSVQAVLKREVKAEDVLSSFSSYKRILPVSGKDGVYSTAQIMEMAKERSLNRSDLYEIAVWKESVSVKGRVASYIQAVHQESDVIPENIDAIRSMFQLLERDKSVSTTDETMGIGRKVY</sequence>
<dbReference type="InterPro" id="IPR020831">
    <property type="entry name" value="GlycerAld/Erythrose_P_DH"/>
</dbReference>
<evidence type="ECO:0000256" key="4">
    <source>
        <dbReference type="ARBA" id="ARBA00022857"/>
    </source>
</evidence>
<dbReference type="PROSITE" id="PS00071">
    <property type="entry name" value="GAPDH"/>
    <property type="match status" value="1"/>
</dbReference>
<feature type="binding site" evidence="10">
    <location>
        <begin position="138"/>
        <end position="140"/>
    </location>
    <ligand>
        <name>D-glyceraldehyde 3-phosphate</name>
        <dbReference type="ChEBI" id="CHEBI:59776"/>
    </ligand>
</feature>
<dbReference type="SUPFAM" id="SSF51735">
    <property type="entry name" value="NAD(P)-binding Rossmann-fold domains"/>
    <property type="match status" value="1"/>
</dbReference>
<dbReference type="InterPro" id="IPR006436">
    <property type="entry name" value="Glyceraldehyde-3-P_DH_2_arc"/>
</dbReference>
<keyword evidence="5 10" id="KW-0560">Oxidoreductase</keyword>
<feature type="domain" description="Glyceraldehyde 3-phosphate dehydrogenase NAD(P) binding" evidence="13">
    <location>
        <begin position="2"/>
        <end position="139"/>
    </location>
</feature>
<evidence type="ECO:0000259" key="13">
    <source>
        <dbReference type="SMART" id="SM00846"/>
    </source>
</evidence>
<evidence type="ECO:0000256" key="7">
    <source>
        <dbReference type="ARBA" id="ARBA00023152"/>
    </source>
</evidence>
<keyword evidence="7 10" id="KW-0324">Glycolysis</keyword>
<dbReference type="GeneID" id="95968134"/>
<dbReference type="InterPro" id="IPR020830">
    <property type="entry name" value="GlycerAld_3-P_DH_AS"/>
</dbReference>
<dbReference type="InterPro" id="IPR020829">
    <property type="entry name" value="GlycerAld_3-P_DH_cat"/>
</dbReference>
<evidence type="ECO:0000256" key="12">
    <source>
        <dbReference type="RuleBase" id="RU003388"/>
    </source>
</evidence>
<evidence type="ECO:0000256" key="10">
    <source>
        <dbReference type="HAMAP-Rule" id="MF_00559"/>
    </source>
</evidence>
<comment type="similarity">
    <text evidence="2 10 12">Belongs to the glyceraldehyde-3-phosphate dehydrogenase family.</text>
</comment>
<dbReference type="SUPFAM" id="SSF55347">
    <property type="entry name" value="Glyceraldehyde-3-phosphate dehydrogenase-like, C-terminal domain"/>
    <property type="match status" value="1"/>
</dbReference>
<keyword evidence="10 12" id="KW-0963">Cytoplasm</keyword>